<dbReference type="PANTHER" id="PTHR43214">
    <property type="entry name" value="TWO-COMPONENT RESPONSE REGULATOR"/>
    <property type="match status" value="1"/>
</dbReference>
<feature type="domain" description="Response regulatory" evidence="3">
    <location>
        <begin position="10"/>
        <end position="125"/>
    </location>
</feature>
<dbReference type="GO" id="GO:0003677">
    <property type="term" value="F:DNA binding"/>
    <property type="evidence" value="ECO:0007669"/>
    <property type="project" value="UniProtKB-KW"/>
</dbReference>
<evidence type="ECO:0000256" key="1">
    <source>
        <dbReference type="ARBA" id="ARBA00023125"/>
    </source>
</evidence>
<dbReference type="PROSITE" id="PS50110">
    <property type="entry name" value="RESPONSE_REGULATORY"/>
    <property type="match status" value="1"/>
</dbReference>
<keyword evidence="5" id="KW-1185">Reference proteome</keyword>
<dbReference type="AlphaFoldDB" id="A0A543PFU6"/>
<dbReference type="GO" id="GO:0000160">
    <property type="term" value="P:phosphorelay signal transduction system"/>
    <property type="evidence" value="ECO:0007669"/>
    <property type="project" value="InterPro"/>
</dbReference>
<dbReference type="Gene3D" id="3.40.50.2300">
    <property type="match status" value="1"/>
</dbReference>
<comment type="caution">
    <text evidence="4">The sequence shown here is derived from an EMBL/GenBank/DDBJ whole genome shotgun (WGS) entry which is preliminary data.</text>
</comment>
<keyword evidence="1" id="KW-0238">DNA-binding</keyword>
<reference evidence="4 5" key="1">
    <citation type="submission" date="2019-06" db="EMBL/GenBank/DDBJ databases">
        <title>Sequencing the genomes of 1000 actinobacteria strains.</title>
        <authorList>
            <person name="Klenk H.-P."/>
        </authorList>
    </citation>
    <scope>NUCLEOTIDE SEQUENCE [LARGE SCALE GENOMIC DNA]</scope>
    <source>
        <strain evidence="4 5">DSM 46837</strain>
    </source>
</reference>
<dbReference type="EMBL" id="VFQE01000001">
    <property type="protein sequence ID" value="TQN42954.1"/>
    <property type="molecule type" value="Genomic_DNA"/>
</dbReference>
<gene>
    <name evidence="4" type="ORF">FHU33_2373</name>
</gene>
<proteinExistence type="predicted"/>
<protein>
    <submittedName>
        <fullName evidence="4">Response regulator receiver domain-containing protein</fullName>
    </submittedName>
</protein>
<evidence type="ECO:0000313" key="4">
    <source>
        <dbReference type="EMBL" id="TQN42954.1"/>
    </source>
</evidence>
<name>A0A543PFU6_9ACTN</name>
<evidence type="ECO:0000259" key="3">
    <source>
        <dbReference type="PROSITE" id="PS50110"/>
    </source>
</evidence>
<evidence type="ECO:0000256" key="2">
    <source>
        <dbReference type="PROSITE-ProRule" id="PRU00169"/>
    </source>
</evidence>
<evidence type="ECO:0000313" key="5">
    <source>
        <dbReference type="Proteomes" id="UP000319865"/>
    </source>
</evidence>
<dbReference type="SMART" id="SM00448">
    <property type="entry name" value="REC"/>
    <property type="match status" value="1"/>
</dbReference>
<feature type="modified residue" description="4-aspartylphosphate" evidence="2">
    <location>
        <position position="61"/>
    </location>
</feature>
<dbReference type="InterPro" id="IPR001789">
    <property type="entry name" value="Sig_transdc_resp-reg_receiver"/>
</dbReference>
<dbReference type="SUPFAM" id="SSF52172">
    <property type="entry name" value="CheY-like"/>
    <property type="match status" value="1"/>
</dbReference>
<dbReference type="InterPro" id="IPR011006">
    <property type="entry name" value="CheY-like_superfamily"/>
</dbReference>
<dbReference type="RefSeq" id="WP_170182427.1">
    <property type="nucleotide sequence ID" value="NZ_VFQE01000001.1"/>
</dbReference>
<sequence length="148" mass="15502">MPTQVSGEISVVVADDDARVGAAVAGLLEQEPDFRVIAHVLSGDDAVRVAREHSAALALTDMRMPGGGPDLVRRLVALPHRPIVAVFSAQADSASWIRVLAAGGSAYLLKGTGAGDLPAVLRRCMQGHLVVGVPGAPDVVRRMLYRHP</sequence>
<organism evidence="4 5">
    <name type="scientific">Blastococcus colisei</name>
    <dbReference type="NCBI Taxonomy" id="1564162"/>
    <lineage>
        <taxon>Bacteria</taxon>
        <taxon>Bacillati</taxon>
        <taxon>Actinomycetota</taxon>
        <taxon>Actinomycetes</taxon>
        <taxon>Geodermatophilales</taxon>
        <taxon>Geodermatophilaceae</taxon>
        <taxon>Blastococcus</taxon>
    </lineage>
</organism>
<accession>A0A543PFU6</accession>
<keyword evidence="2" id="KW-0597">Phosphoprotein</keyword>
<dbReference type="PANTHER" id="PTHR43214:SF44">
    <property type="entry name" value="TWO-COMPONENT RESPONSE REGULATOR"/>
    <property type="match status" value="1"/>
</dbReference>
<dbReference type="Proteomes" id="UP000319865">
    <property type="component" value="Unassembled WGS sequence"/>
</dbReference>
<dbReference type="Pfam" id="PF00072">
    <property type="entry name" value="Response_reg"/>
    <property type="match status" value="1"/>
</dbReference>
<dbReference type="InterPro" id="IPR039420">
    <property type="entry name" value="WalR-like"/>
</dbReference>
<dbReference type="InterPro" id="IPR058245">
    <property type="entry name" value="NreC/VraR/RcsB-like_REC"/>
</dbReference>
<dbReference type="CDD" id="cd17535">
    <property type="entry name" value="REC_NarL-like"/>
    <property type="match status" value="1"/>
</dbReference>